<dbReference type="Proteomes" id="UP000092840">
    <property type="component" value="Unassembled WGS sequence"/>
</dbReference>
<dbReference type="EMBL" id="FLRA01000023">
    <property type="protein sequence ID" value="SBT18985.1"/>
    <property type="molecule type" value="Genomic_DNA"/>
</dbReference>
<evidence type="ECO:0000313" key="1">
    <source>
        <dbReference type="EMBL" id="SBT18985.1"/>
    </source>
</evidence>
<sequence length="151" mass="17088">MTASNSPFSLQANVLLPIPSLMAWDLLTSPTQYQWNRALQKFEASLGFHTGSKLQLTLQSLRGPLSLVAEVVESTPGKLLTFESSFRCLFCRHQENWSFTFIEESSSAVCLTIRYSLSGAFAARVWDEKKLIVNNILNLWLESVKQQAKRM</sequence>
<reference evidence="1 4" key="2">
    <citation type="submission" date="2016-06" db="EMBL/GenBank/DDBJ databases">
        <authorList>
            <person name="Kjaerup R.B."/>
            <person name="Dalgaard T.S."/>
            <person name="Juul-Madsen H.R."/>
        </authorList>
    </citation>
    <scope>NUCLEOTIDE SEQUENCE [LARGE SCALE GENOMIC DNA]</scope>
    <source>
        <strain evidence="1 4">CECT 5115</strain>
    </source>
</reference>
<reference evidence="2 3" key="1">
    <citation type="submission" date="2016-06" db="EMBL/GenBank/DDBJ databases">
        <authorList>
            <person name="Rodrigo-Torres L."/>
            <person name="Arahal D.R."/>
        </authorList>
    </citation>
    <scope>NUCLEOTIDE SEQUENCE [LARGE SCALE GENOMIC DNA]</scope>
    <source>
        <strain evidence="2 3">CECT 5116</strain>
    </source>
</reference>
<keyword evidence="3" id="KW-1185">Reference proteome</keyword>
<organism evidence="1 4">
    <name type="scientific">Marinomonas gallaica</name>
    <dbReference type="NCBI Taxonomy" id="1806667"/>
    <lineage>
        <taxon>Bacteria</taxon>
        <taxon>Pseudomonadati</taxon>
        <taxon>Pseudomonadota</taxon>
        <taxon>Gammaproteobacteria</taxon>
        <taxon>Oceanospirillales</taxon>
        <taxon>Oceanospirillaceae</taxon>
        <taxon>Marinomonas</taxon>
    </lineage>
</organism>
<evidence type="ECO:0008006" key="5">
    <source>
        <dbReference type="Google" id="ProtNLM"/>
    </source>
</evidence>
<name>A0A1C3JV35_9GAMM</name>
<dbReference type="Gene3D" id="3.30.530.20">
    <property type="match status" value="1"/>
</dbReference>
<dbReference type="InterPro" id="IPR023393">
    <property type="entry name" value="START-like_dom_sf"/>
</dbReference>
<accession>A0A1C3JV35</accession>
<evidence type="ECO:0000313" key="4">
    <source>
        <dbReference type="Proteomes" id="UP000092871"/>
    </source>
</evidence>
<evidence type="ECO:0000313" key="2">
    <source>
        <dbReference type="EMBL" id="SBT21940.1"/>
    </source>
</evidence>
<dbReference type="SUPFAM" id="SSF55961">
    <property type="entry name" value="Bet v1-like"/>
    <property type="match status" value="1"/>
</dbReference>
<dbReference type="OrthoDB" id="6106326at2"/>
<gene>
    <name evidence="1" type="ORF">MGA5115_03146</name>
    <name evidence="2" type="ORF">MGA5116_02550</name>
</gene>
<dbReference type="Proteomes" id="UP000092871">
    <property type="component" value="Unassembled WGS sequence"/>
</dbReference>
<dbReference type="AlphaFoldDB" id="A0A1C3JV35"/>
<protein>
    <recommendedName>
        <fullName evidence="5">Polyketide cyclase / dehydrase and lipid transport</fullName>
    </recommendedName>
</protein>
<dbReference type="EMBL" id="FLRB01000013">
    <property type="protein sequence ID" value="SBT21940.1"/>
    <property type="molecule type" value="Genomic_DNA"/>
</dbReference>
<evidence type="ECO:0000313" key="3">
    <source>
        <dbReference type="Proteomes" id="UP000092840"/>
    </source>
</evidence>
<dbReference type="RefSeq" id="WP_067038214.1">
    <property type="nucleotide sequence ID" value="NZ_FLRA01000023.1"/>
</dbReference>
<proteinExistence type="predicted"/>